<reference evidence="1 2" key="1">
    <citation type="journal article" date="2019" name="Int. J. Syst. Evol. Microbiol.">
        <title>The Global Catalogue of Microorganisms (GCM) 10K type strain sequencing project: providing services to taxonomists for standard genome sequencing and annotation.</title>
        <authorList>
            <consortium name="The Broad Institute Genomics Platform"/>
            <consortium name="The Broad Institute Genome Sequencing Center for Infectious Disease"/>
            <person name="Wu L."/>
            <person name="Ma J."/>
        </authorList>
    </citation>
    <scope>NUCLEOTIDE SEQUENCE [LARGE SCALE GENOMIC DNA]</scope>
    <source>
        <strain evidence="1 2">JCM 13250</strain>
    </source>
</reference>
<dbReference type="Proteomes" id="UP001500218">
    <property type="component" value="Unassembled WGS sequence"/>
</dbReference>
<evidence type="ECO:0000313" key="1">
    <source>
        <dbReference type="EMBL" id="GAA1794474.1"/>
    </source>
</evidence>
<comment type="caution">
    <text evidence="1">The sequence shown here is derived from an EMBL/GenBank/DDBJ whole genome shotgun (WGS) entry which is preliminary data.</text>
</comment>
<dbReference type="RefSeq" id="WP_344127772.1">
    <property type="nucleotide sequence ID" value="NZ_BAAALT010000036.1"/>
</dbReference>
<gene>
    <name evidence="1" type="ORF">GCM10009682_15300</name>
</gene>
<name>A0ABN2LN97_9ACTN</name>
<sequence>MTRTYRVLVVVAGATALVVTLGCGVINQAKDLVDNVATLSDFADRLGKAQNLTYTAKYDIVGQGDDKARLTLAQEPPNTVFIGKNGRYLFTSEATYLCETGSGETTCTRSPSAATAAGADGAALATAAGGTFVSPELALGLVLAASVVPGAKVSKSEKTIADQDALCADVTGLEAAASPGDTDAVRDFSVCVTSDGVLASFSGSLSNGETTKVEMTSYQDSADAKLFEVPKGAKIVDAGALPTPTG</sequence>
<accession>A0ABN2LN97</accession>
<protein>
    <recommendedName>
        <fullName evidence="3">Lipoprotein</fullName>
    </recommendedName>
</protein>
<organism evidence="1 2">
    <name type="scientific">Luedemannella flava</name>
    <dbReference type="NCBI Taxonomy" id="349316"/>
    <lineage>
        <taxon>Bacteria</taxon>
        <taxon>Bacillati</taxon>
        <taxon>Actinomycetota</taxon>
        <taxon>Actinomycetes</taxon>
        <taxon>Micromonosporales</taxon>
        <taxon>Micromonosporaceae</taxon>
        <taxon>Luedemannella</taxon>
    </lineage>
</organism>
<dbReference type="PROSITE" id="PS51257">
    <property type="entry name" value="PROKAR_LIPOPROTEIN"/>
    <property type="match status" value="1"/>
</dbReference>
<keyword evidence="2" id="KW-1185">Reference proteome</keyword>
<evidence type="ECO:0008006" key="3">
    <source>
        <dbReference type="Google" id="ProtNLM"/>
    </source>
</evidence>
<dbReference type="EMBL" id="BAAALT010000036">
    <property type="protein sequence ID" value="GAA1794474.1"/>
    <property type="molecule type" value="Genomic_DNA"/>
</dbReference>
<proteinExistence type="predicted"/>
<evidence type="ECO:0000313" key="2">
    <source>
        <dbReference type="Proteomes" id="UP001500218"/>
    </source>
</evidence>